<proteinExistence type="predicted"/>
<dbReference type="SUPFAM" id="SSF82771">
    <property type="entry name" value="GIY-YIG endonuclease"/>
    <property type="match status" value="1"/>
</dbReference>
<evidence type="ECO:0000256" key="1">
    <source>
        <dbReference type="ARBA" id="ARBA00010045"/>
    </source>
</evidence>
<dbReference type="Pfam" id="PF01541">
    <property type="entry name" value="GIY-YIG"/>
    <property type="match status" value="1"/>
</dbReference>
<dbReference type="GO" id="GO:0004519">
    <property type="term" value="F:endonuclease activity"/>
    <property type="evidence" value="ECO:0007669"/>
    <property type="project" value="UniProtKB-KW"/>
</dbReference>
<keyword evidence="3" id="KW-0540">Nuclease</keyword>
<organism evidence="3">
    <name type="scientific">Tricholoma bakamatsutake</name>
    <dbReference type="NCBI Taxonomy" id="51221"/>
    <lineage>
        <taxon>Eukaryota</taxon>
        <taxon>Fungi</taxon>
        <taxon>Dikarya</taxon>
        <taxon>Basidiomycota</taxon>
        <taxon>Agaricomycotina</taxon>
        <taxon>Agaricomycetes</taxon>
        <taxon>Agaricomycetidae</taxon>
        <taxon>Agaricales</taxon>
        <taxon>Tricholomatineae</taxon>
        <taxon>Tricholomataceae</taxon>
        <taxon>Tricholoma</taxon>
    </lineage>
</organism>
<dbReference type="Pfam" id="PF07460">
    <property type="entry name" value="NUMOD3"/>
    <property type="match status" value="1"/>
</dbReference>
<keyword evidence="3" id="KW-0255">Endonuclease</keyword>
<dbReference type="SMART" id="SM00496">
    <property type="entry name" value="IENR2"/>
    <property type="match status" value="3"/>
</dbReference>
<gene>
    <name evidence="3" type="primary">orf300</name>
</gene>
<dbReference type="InterPro" id="IPR000305">
    <property type="entry name" value="GIY-YIG_endonuc"/>
</dbReference>
<comment type="similarity">
    <text evidence="1">To endonucleases of group I introns of fungi and phage.</text>
</comment>
<keyword evidence="3" id="KW-0496">Mitochondrion</keyword>
<sequence length="300" mass="35035">MKATKTIFILNQSHKGKFIKWSLVNINIIFTRNLSRGLPNLTLTPVVRYINAKESKSLIYQENKDKSFVYRWTNQRNGKEYLGSTANAKRRLSTYYDLKGLEDGNMPIYKAILKYGHENFIFDIIEYCQPDEVIQREQYYLDNFDFSYNVLAKAESILGYKHTEETRAKMKGRKNLLGYNHTPETIERLREIQMAKSHSEEAMQKMREVWAERKLDSLKITETLQTKTRKQIEGKIVVVRNIKTNISTEYISISDAATSLNVTRVTLRTYIKNKKVFSVIKQDTSGLVKESFLISLKDNN</sequence>
<geneLocation type="mitochondrion" evidence="3"/>
<reference evidence="3" key="1">
    <citation type="journal article" date="2021" name="Front. Genet.">
        <title>Comparative Mitogenomic Analysis Reveals Dynamics of Intron Within and Between Tricholoma Species and Phylogeny of Basidiomycota.</title>
        <authorList>
            <person name="Huang W."/>
            <person name="Feng H."/>
            <person name="Tu W."/>
            <person name="Xiong C."/>
            <person name="Jin X."/>
            <person name="Li P."/>
            <person name="Wang X."/>
            <person name="Li Q."/>
        </authorList>
    </citation>
    <scope>NUCLEOTIDE SEQUENCE</scope>
</reference>
<dbReference type="Gene3D" id="3.40.1440.10">
    <property type="entry name" value="GIY-YIG endonuclease"/>
    <property type="match status" value="1"/>
</dbReference>
<dbReference type="CDD" id="cd10445">
    <property type="entry name" value="GIY-YIG_bI1_like"/>
    <property type="match status" value="1"/>
</dbReference>
<dbReference type="RefSeq" id="YP_009739362.1">
    <property type="nucleotide sequence ID" value="NC_046499.1"/>
</dbReference>
<dbReference type="PROSITE" id="PS50164">
    <property type="entry name" value="GIY_YIG"/>
    <property type="match status" value="1"/>
</dbReference>
<evidence type="ECO:0000313" key="3">
    <source>
        <dbReference type="EMBL" id="QIC20206.1"/>
    </source>
</evidence>
<dbReference type="NCBIfam" id="TIGR01453">
    <property type="entry name" value="grpIintron_endo"/>
    <property type="match status" value="1"/>
</dbReference>
<dbReference type="AlphaFoldDB" id="A0A6C0W4A7"/>
<dbReference type="EMBL" id="MN873035">
    <property type="protein sequence ID" value="QIC20206.1"/>
    <property type="molecule type" value="Genomic_DNA"/>
</dbReference>
<dbReference type="InterPro" id="IPR035901">
    <property type="entry name" value="GIY-YIG_endonuc_sf"/>
</dbReference>
<feature type="domain" description="GIY-YIG" evidence="2">
    <location>
        <begin position="65"/>
        <end position="150"/>
    </location>
</feature>
<keyword evidence="3" id="KW-0378">Hydrolase</keyword>
<evidence type="ECO:0000259" key="2">
    <source>
        <dbReference type="PROSITE" id="PS50164"/>
    </source>
</evidence>
<dbReference type="SUPFAM" id="SSF64496">
    <property type="entry name" value="DNA-binding domain of intron-encoded endonucleases"/>
    <property type="match status" value="1"/>
</dbReference>
<dbReference type="InterPro" id="IPR006350">
    <property type="entry name" value="Intron_endoG1"/>
</dbReference>
<dbReference type="SMART" id="SM00465">
    <property type="entry name" value="GIYc"/>
    <property type="match status" value="1"/>
</dbReference>
<dbReference type="GO" id="GO:0003677">
    <property type="term" value="F:DNA binding"/>
    <property type="evidence" value="ECO:0007669"/>
    <property type="project" value="InterPro"/>
</dbReference>
<protein>
    <submittedName>
        <fullName evidence="3">GIY-YIG homing endonuclease</fullName>
    </submittedName>
</protein>
<name>A0A6C0W4A7_9AGAR</name>
<accession>A0A6C0W4A7</accession>
<dbReference type="InterPro" id="IPR003611">
    <property type="entry name" value="NUMOD3"/>
</dbReference>
<dbReference type="GeneID" id="44802793"/>